<accession>A0AAQ3TLG0</accession>
<dbReference type="InterPro" id="IPR042467">
    <property type="entry name" value="Peptidase_C65_otubain_sub2"/>
</dbReference>
<dbReference type="EMBL" id="CP144749">
    <property type="protein sequence ID" value="WVZ75226.1"/>
    <property type="molecule type" value="Genomic_DNA"/>
</dbReference>
<name>A0AAQ3TLG0_PASNO</name>
<dbReference type="GO" id="GO:0005634">
    <property type="term" value="C:nucleus"/>
    <property type="evidence" value="ECO:0007669"/>
    <property type="project" value="TreeGrafter"/>
</dbReference>
<dbReference type="InterPro" id="IPR038765">
    <property type="entry name" value="Papain-like_cys_pep_sf"/>
</dbReference>
<organism evidence="3 4">
    <name type="scientific">Paspalum notatum var. saurae</name>
    <dbReference type="NCBI Taxonomy" id="547442"/>
    <lineage>
        <taxon>Eukaryota</taxon>
        <taxon>Viridiplantae</taxon>
        <taxon>Streptophyta</taxon>
        <taxon>Embryophyta</taxon>
        <taxon>Tracheophyta</taxon>
        <taxon>Spermatophyta</taxon>
        <taxon>Magnoliopsida</taxon>
        <taxon>Liliopsida</taxon>
        <taxon>Poales</taxon>
        <taxon>Poaceae</taxon>
        <taxon>PACMAD clade</taxon>
        <taxon>Panicoideae</taxon>
        <taxon>Andropogonodae</taxon>
        <taxon>Paspaleae</taxon>
        <taxon>Paspalinae</taxon>
        <taxon>Paspalum</taxon>
    </lineage>
</organism>
<dbReference type="PANTHER" id="PTHR12931">
    <property type="entry name" value="UBIQUITIN THIOLESTERASE PROTEIN OTUB"/>
    <property type="match status" value="1"/>
</dbReference>
<reference evidence="3 4" key="1">
    <citation type="submission" date="2024-02" db="EMBL/GenBank/DDBJ databases">
        <title>High-quality chromosome-scale genome assembly of Pensacola bahiagrass (Paspalum notatum Flugge var. saurae).</title>
        <authorList>
            <person name="Vega J.M."/>
            <person name="Podio M."/>
            <person name="Orjuela J."/>
            <person name="Siena L.A."/>
            <person name="Pessino S.C."/>
            <person name="Combes M.C."/>
            <person name="Mariac C."/>
            <person name="Albertini E."/>
            <person name="Pupilli F."/>
            <person name="Ortiz J.P.A."/>
            <person name="Leblanc O."/>
        </authorList>
    </citation>
    <scope>NUCLEOTIDE SEQUENCE [LARGE SCALE GENOMIC DNA]</scope>
    <source>
        <strain evidence="3">R1</strain>
        <tissue evidence="3">Leaf</tissue>
    </source>
</reference>
<proteinExistence type="predicted"/>
<dbReference type="PROSITE" id="PS50802">
    <property type="entry name" value="OTU"/>
    <property type="match status" value="1"/>
</dbReference>
<dbReference type="CDD" id="cd22749">
    <property type="entry name" value="Otubain_C65"/>
    <property type="match status" value="1"/>
</dbReference>
<keyword evidence="4" id="KW-1185">Reference proteome</keyword>
<feature type="compositionally biased region" description="Low complexity" evidence="1">
    <location>
        <begin position="62"/>
        <end position="87"/>
    </location>
</feature>
<feature type="domain" description="OTU" evidence="2">
    <location>
        <begin position="244"/>
        <end position="473"/>
    </location>
</feature>
<sequence>MASGSGKDQDDIQTKEPVDGQREESESNANAAAAELPPRPTPPPERLQESLHGPPEAGAQNPSSSSAAADAVPVAPSCQGSLQSGLPSPSPSPSRLRLRHRQSLFPPPRSMVGADEARRKWKRMKRAMDKHIDVEEVYGELMLECKTIREVDQKAEAEKLARQKEEQVTSPTIPPEEINKKPLWRKFLDRKGNSGQNYSTMIPHVNYEKLPMLEIIRHYKLLEMVAGQGVEFHSNALNLPRDYSAFRPVHGDGESFYRSFIFSYLEQVLDRQDTHEEHRLLVAVEGVARQHTLLGWASEFSRRHKAFKKLIKEVISWKTYRRWKCVPTTNSYRKEKLLDFFSNYVRTNDIFAFLRLVAATWICSHREFFEPLLPELNEGYTLTDWCFYGVVERKIVAEYVQILALATALGVPLRMEYLFQEAGQDLYTGQDPQDDMPRSTCLPRHPHQLPPDHEVPRVTLLCTRGHYDIIYPHRSDAPATSGKVESPTSKSPSQHRGGSCSGENSGQQVGQRGS</sequence>
<feature type="compositionally biased region" description="Low complexity" evidence="1">
    <location>
        <begin position="27"/>
        <end position="36"/>
    </location>
</feature>
<evidence type="ECO:0000313" key="3">
    <source>
        <dbReference type="EMBL" id="WVZ75226.1"/>
    </source>
</evidence>
<feature type="compositionally biased region" description="Polar residues" evidence="1">
    <location>
        <begin position="486"/>
        <end position="514"/>
    </location>
</feature>
<dbReference type="GO" id="GO:0004843">
    <property type="term" value="F:cysteine-type deubiquitinase activity"/>
    <property type="evidence" value="ECO:0007669"/>
    <property type="project" value="TreeGrafter"/>
</dbReference>
<evidence type="ECO:0000259" key="2">
    <source>
        <dbReference type="PROSITE" id="PS50802"/>
    </source>
</evidence>
<dbReference type="Pfam" id="PF10275">
    <property type="entry name" value="Peptidase_C65"/>
    <property type="match status" value="1"/>
</dbReference>
<dbReference type="SUPFAM" id="SSF54001">
    <property type="entry name" value="Cysteine proteinases"/>
    <property type="match status" value="1"/>
</dbReference>
<feature type="compositionally biased region" description="Basic and acidic residues" evidence="1">
    <location>
        <begin position="7"/>
        <end position="25"/>
    </location>
</feature>
<protein>
    <recommendedName>
        <fullName evidence="2">OTU domain-containing protein</fullName>
    </recommendedName>
</protein>
<feature type="region of interest" description="Disordered" evidence="1">
    <location>
        <begin position="473"/>
        <end position="514"/>
    </location>
</feature>
<dbReference type="AlphaFoldDB" id="A0AAQ3TLG0"/>
<gene>
    <name evidence="3" type="ORF">U9M48_023305</name>
</gene>
<dbReference type="InterPro" id="IPR019400">
    <property type="entry name" value="Peptidase_C65_otubain"/>
</dbReference>
<feature type="region of interest" description="Disordered" evidence="1">
    <location>
        <begin position="428"/>
        <end position="449"/>
    </location>
</feature>
<dbReference type="Proteomes" id="UP001341281">
    <property type="component" value="Chromosome 05"/>
</dbReference>
<dbReference type="GO" id="GO:0043130">
    <property type="term" value="F:ubiquitin binding"/>
    <property type="evidence" value="ECO:0007669"/>
    <property type="project" value="TreeGrafter"/>
</dbReference>
<evidence type="ECO:0000256" key="1">
    <source>
        <dbReference type="SAM" id="MobiDB-lite"/>
    </source>
</evidence>
<dbReference type="Gene3D" id="1.20.1300.20">
    <property type="entry name" value="Peptidase C65 Otubain, subdomain 2"/>
    <property type="match status" value="1"/>
</dbReference>
<dbReference type="GO" id="GO:0071108">
    <property type="term" value="P:protein K48-linked deubiquitination"/>
    <property type="evidence" value="ECO:0007669"/>
    <property type="project" value="TreeGrafter"/>
</dbReference>
<dbReference type="PANTHER" id="PTHR12931:SF17">
    <property type="entry name" value="OS02G0521500 PROTEIN"/>
    <property type="match status" value="1"/>
</dbReference>
<dbReference type="InterPro" id="IPR003323">
    <property type="entry name" value="OTU_dom"/>
</dbReference>
<feature type="region of interest" description="Disordered" evidence="1">
    <location>
        <begin position="1"/>
        <end position="112"/>
    </location>
</feature>
<evidence type="ECO:0000313" key="4">
    <source>
        <dbReference type="Proteomes" id="UP001341281"/>
    </source>
</evidence>